<dbReference type="PROSITE" id="PS00941">
    <property type="entry name" value="CARBOXYLESTERASE_B_2"/>
    <property type="match status" value="1"/>
</dbReference>
<dbReference type="InterPro" id="IPR050309">
    <property type="entry name" value="Type-B_Carboxylest/Lipase"/>
</dbReference>
<dbReference type="EMBL" id="BAAANY010000002">
    <property type="protein sequence ID" value="GAA1659508.1"/>
    <property type="molecule type" value="Genomic_DNA"/>
</dbReference>
<sequence length="547" mass="58724">MFTLTRWRRAAAAAAGLTLAAGFFTAGCGAPADADALTAGQRNCTITTSVGRIAGVTAGNLCTYKGIPYAAPPTGDNRFRPPQPAARWKGTLRASDGSRVCPQYADPSSEDYPSNQKVFTNEDCLYLNVWAPKSGRTHRPVIVYIHGGAAIFGNANEARYDGSTLATTGDAIVVTLNYRLGVLGWTELGGLDPKYRGSGNNGLRDQIAALTWIRQHVADFGGDPGNVTAVGESEGAFSLSAMLATDHPQRLFHRAILESGTGYLDRSASLEKKNTASFFATTGIKSIGQLRALSTVQLLGLQEKALEASAGAIGRATYFGAYVDGTLVKAPTIDRVSQGNARGIDLIVGSNRDEFRYFAQFDPRVLSITQPQYSVVFPTVLAKQRAAMVAAYQGARPGASEGDIVLAMINDQAMRVPATRLAAAQSRFARSYVYQFDWAPNNAKSLGAIHTAELPFVFGTLRFTGIPGGAEALQSDRTRIAALSKQMVTAWTTFARTGNPGDRWPTYRTSTRATMIWNYSPTVVNAPRDTERALWNGYTFPAVDLNT</sequence>
<evidence type="ECO:0000313" key="3">
    <source>
        <dbReference type="EMBL" id="GAA1659508.1"/>
    </source>
</evidence>
<keyword evidence="4" id="KW-1185">Reference proteome</keyword>
<dbReference type="InterPro" id="IPR019819">
    <property type="entry name" value="Carboxylesterase_B_CS"/>
</dbReference>
<reference evidence="3 4" key="1">
    <citation type="journal article" date="2019" name="Int. J. Syst. Evol. Microbiol.">
        <title>The Global Catalogue of Microorganisms (GCM) 10K type strain sequencing project: providing services to taxonomists for standard genome sequencing and annotation.</title>
        <authorList>
            <consortium name="The Broad Institute Genomics Platform"/>
            <consortium name="The Broad Institute Genome Sequencing Center for Infectious Disease"/>
            <person name="Wu L."/>
            <person name="Ma J."/>
        </authorList>
    </citation>
    <scope>NUCLEOTIDE SEQUENCE [LARGE SCALE GENOMIC DNA]</scope>
    <source>
        <strain evidence="3 4">JCM 14718</strain>
    </source>
</reference>
<dbReference type="PANTHER" id="PTHR11559">
    <property type="entry name" value="CARBOXYLESTERASE"/>
    <property type="match status" value="1"/>
</dbReference>
<dbReference type="InterPro" id="IPR029058">
    <property type="entry name" value="AB_hydrolase_fold"/>
</dbReference>
<dbReference type="RefSeq" id="WP_344306902.1">
    <property type="nucleotide sequence ID" value="NZ_BAAANY010000002.1"/>
</dbReference>
<protein>
    <submittedName>
        <fullName evidence="3">Para-nitrobenzyl esterase</fullName>
    </submittedName>
</protein>
<name>A0ABN2FTY2_9ACTN</name>
<dbReference type="Pfam" id="PF00135">
    <property type="entry name" value="COesterase"/>
    <property type="match status" value="1"/>
</dbReference>
<comment type="caution">
    <text evidence="3">The sequence shown here is derived from an EMBL/GenBank/DDBJ whole genome shotgun (WGS) entry which is preliminary data.</text>
</comment>
<dbReference type="Gene3D" id="3.40.50.1820">
    <property type="entry name" value="alpha/beta hydrolase"/>
    <property type="match status" value="1"/>
</dbReference>
<evidence type="ECO:0000259" key="2">
    <source>
        <dbReference type="Pfam" id="PF00135"/>
    </source>
</evidence>
<evidence type="ECO:0000256" key="1">
    <source>
        <dbReference type="SAM" id="SignalP"/>
    </source>
</evidence>
<feature type="chain" id="PRO_5045626153" evidence="1">
    <location>
        <begin position="27"/>
        <end position="547"/>
    </location>
</feature>
<gene>
    <name evidence="3" type="primary">pnbA_1</name>
    <name evidence="3" type="ORF">GCM10009765_06080</name>
</gene>
<proteinExistence type="predicted"/>
<accession>A0ABN2FTY2</accession>
<dbReference type="SUPFAM" id="SSF53474">
    <property type="entry name" value="alpha/beta-Hydrolases"/>
    <property type="match status" value="1"/>
</dbReference>
<feature type="domain" description="Carboxylesterase type B" evidence="2">
    <location>
        <begin position="45"/>
        <end position="534"/>
    </location>
</feature>
<dbReference type="Proteomes" id="UP001500618">
    <property type="component" value="Unassembled WGS sequence"/>
</dbReference>
<organism evidence="3 4">
    <name type="scientific">Fodinicola feengrottensis</name>
    <dbReference type="NCBI Taxonomy" id="435914"/>
    <lineage>
        <taxon>Bacteria</taxon>
        <taxon>Bacillati</taxon>
        <taxon>Actinomycetota</taxon>
        <taxon>Actinomycetes</taxon>
        <taxon>Mycobacteriales</taxon>
        <taxon>Fodinicola</taxon>
    </lineage>
</organism>
<keyword evidence="1" id="KW-0732">Signal</keyword>
<feature type="signal peptide" evidence="1">
    <location>
        <begin position="1"/>
        <end position="26"/>
    </location>
</feature>
<evidence type="ECO:0000313" key="4">
    <source>
        <dbReference type="Proteomes" id="UP001500618"/>
    </source>
</evidence>
<dbReference type="InterPro" id="IPR002018">
    <property type="entry name" value="CarbesteraseB"/>
</dbReference>
<dbReference type="PROSITE" id="PS51257">
    <property type="entry name" value="PROKAR_LIPOPROTEIN"/>
    <property type="match status" value="1"/>
</dbReference>